<organism evidence="3 4">
    <name type="scientific">Ornithinimicrobium tianjinense</name>
    <dbReference type="NCBI Taxonomy" id="1195761"/>
    <lineage>
        <taxon>Bacteria</taxon>
        <taxon>Bacillati</taxon>
        <taxon>Actinomycetota</taxon>
        <taxon>Actinomycetes</taxon>
        <taxon>Micrococcales</taxon>
        <taxon>Ornithinimicrobiaceae</taxon>
        <taxon>Ornithinimicrobium</taxon>
    </lineage>
</organism>
<dbReference type="PRINTS" id="PR00081">
    <property type="entry name" value="GDHRDH"/>
</dbReference>
<sequence length="243" mass="25361">MVTGASGGIGRACATRLAQDGYDVWVTARRQDRVEQVAAEIGGRPLVVDVTDPEDVARLAEAVGDRLDLLVNNAGGALGADPVAQADLDGWRAMYETNVLGTVAVTKALLPALRAADHGTVVVIGSTAGAVAYEGGGGYCAAKFAERAVVDTLRLELNGTRVRVSEVAPGMVRSESFALTRMHGDEAAAAKVYEGVEQPLTEEDVAECVAWVASLPGHVNIDRMVVRPVAQAAAHKVHRAPLT</sequence>
<evidence type="ECO:0000313" key="4">
    <source>
        <dbReference type="Proteomes" id="UP000605670"/>
    </source>
</evidence>
<evidence type="ECO:0000313" key="3">
    <source>
        <dbReference type="EMBL" id="GGF46010.1"/>
    </source>
</evidence>
<protein>
    <submittedName>
        <fullName evidence="3">Oxidoreductase</fullName>
    </submittedName>
</protein>
<gene>
    <name evidence="3" type="ORF">GCM10011366_12200</name>
</gene>
<dbReference type="PANTHER" id="PTHR42901:SF1">
    <property type="entry name" value="ALCOHOL DEHYDROGENASE"/>
    <property type="match status" value="1"/>
</dbReference>
<reference evidence="3" key="1">
    <citation type="journal article" date="2014" name="Int. J. Syst. Evol. Microbiol.">
        <title>Complete genome sequence of Corynebacterium casei LMG S-19264T (=DSM 44701T), isolated from a smear-ripened cheese.</title>
        <authorList>
            <consortium name="US DOE Joint Genome Institute (JGI-PGF)"/>
            <person name="Walter F."/>
            <person name="Albersmeier A."/>
            <person name="Kalinowski J."/>
            <person name="Ruckert C."/>
        </authorList>
    </citation>
    <scope>NUCLEOTIDE SEQUENCE</scope>
    <source>
        <strain evidence="3">CGMCC 1.12160</strain>
    </source>
</reference>
<reference evidence="3" key="2">
    <citation type="submission" date="2020-09" db="EMBL/GenBank/DDBJ databases">
        <authorList>
            <person name="Sun Q."/>
            <person name="Zhou Y."/>
        </authorList>
    </citation>
    <scope>NUCLEOTIDE SEQUENCE</scope>
    <source>
        <strain evidence="3">CGMCC 1.12160</strain>
    </source>
</reference>
<dbReference type="FunFam" id="3.40.50.720:FF:000047">
    <property type="entry name" value="NADP-dependent L-serine/L-allo-threonine dehydrogenase"/>
    <property type="match status" value="1"/>
</dbReference>
<comment type="caution">
    <text evidence="3">The sequence shown here is derived from an EMBL/GenBank/DDBJ whole genome shotgun (WGS) entry which is preliminary data.</text>
</comment>
<proteinExistence type="inferred from homology"/>
<dbReference type="EMBL" id="BMEM01000001">
    <property type="protein sequence ID" value="GGF46010.1"/>
    <property type="molecule type" value="Genomic_DNA"/>
</dbReference>
<comment type="similarity">
    <text evidence="1">Belongs to the short-chain dehydrogenases/reductases (SDR) family.</text>
</comment>
<evidence type="ECO:0000256" key="2">
    <source>
        <dbReference type="ARBA" id="ARBA00023002"/>
    </source>
</evidence>
<dbReference type="GO" id="GO:0016616">
    <property type="term" value="F:oxidoreductase activity, acting on the CH-OH group of donors, NAD or NADP as acceptor"/>
    <property type="evidence" value="ECO:0007669"/>
    <property type="project" value="UniProtKB-ARBA"/>
</dbReference>
<dbReference type="InterPro" id="IPR002347">
    <property type="entry name" value="SDR_fam"/>
</dbReference>
<dbReference type="Gene3D" id="3.40.50.720">
    <property type="entry name" value="NAD(P)-binding Rossmann-like Domain"/>
    <property type="match status" value="1"/>
</dbReference>
<dbReference type="InterPro" id="IPR036291">
    <property type="entry name" value="NAD(P)-bd_dom_sf"/>
</dbReference>
<evidence type="ECO:0000256" key="1">
    <source>
        <dbReference type="ARBA" id="ARBA00006484"/>
    </source>
</evidence>
<keyword evidence="4" id="KW-1185">Reference proteome</keyword>
<name>A0A917F2B4_9MICO</name>
<keyword evidence="2" id="KW-0560">Oxidoreductase</keyword>
<dbReference type="AlphaFoldDB" id="A0A917F2B4"/>
<dbReference type="Proteomes" id="UP000605670">
    <property type="component" value="Unassembled WGS sequence"/>
</dbReference>
<dbReference type="SUPFAM" id="SSF51735">
    <property type="entry name" value="NAD(P)-binding Rossmann-fold domains"/>
    <property type="match status" value="1"/>
</dbReference>
<accession>A0A917F2B4</accession>
<dbReference type="PANTHER" id="PTHR42901">
    <property type="entry name" value="ALCOHOL DEHYDROGENASE"/>
    <property type="match status" value="1"/>
</dbReference>
<dbReference type="Pfam" id="PF00106">
    <property type="entry name" value="adh_short"/>
    <property type="match status" value="1"/>
</dbReference>